<gene>
    <name evidence="2" type="ORF">VB774_10310</name>
</gene>
<proteinExistence type="predicted"/>
<evidence type="ECO:0000256" key="1">
    <source>
        <dbReference type="SAM" id="Phobius"/>
    </source>
</evidence>
<keyword evidence="1" id="KW-1133">Transmembrane helix</keyword>
<feature type="transmembrane region" description="Helical" evidence="1">
    <location>
        <begin position="12"/>
        <end position="33"/>
    </location>
</feature>
<keyword evidence="1" id="KW-0472">Membrane</keyword>
<name>A0ABU5TIV1_9CYAN</name>
<dbReference type="Proteomes" id="UP001301388">
    <property type="component" value="Unassembled WGS sequence"/>
</dbReference>
<evidence type="ECO:0000313" key="3">
    <source>
        <dbReference type="Proteomes" id="UP001301388"/>
    </source>
</evidence>
<dbReference type="InterPro" id="IPR018706">
    <property type="entry name" value="DUF2214_membrane"/>
</dbReference>
<accession>A0ABU5TIV1</accession>
<keyword evidence="1" id="KW-0812">Transmembrane</keyword>
<comment type="caution">
    <text evidence="2">The sequence shown here is derived from an EMBL/GenBank/DDBJ whole genome shotgun (WGS) entry which is preliminary data.</text>
</comment>
<protein>
    <submittedName>
        <fullName evidence="2">DUF2214 family protein</fullName>
    </submittedName>
</protein>
<organism evidence="2 3">
    <name type="scientific">Pseudanabaena galeata UHCC 0370</name>
    <dbReference type="NCBI Taxonomy" id="3110310"/>
    <lineage>
        <taxon>Bacteria</taxon>
        <taxon>Bacillati</taxon>
        <taxon>Cyanobacteriota</taxon>
        <taxon>Cyanophyceae</taxon>
        <taxon>Pseudanabaenales</taxon>
        <taxon>Pseudanabaenaceae</taxon>
        <taxon>Pseudanabaena</taxon>
    </lineage>
</organism>
<dbReference type="Pfam" id="PF09980">
    <property type="entry name" value="DUF2214"/>
    <property type="match status" value="1"/>
</dbReference>
<dbReference type="EMBL" id="JAYGIE010000050">
    <property type="protein sequence ID" value="MEA5478011.1"/>
    <property type="molecule type" value="Genomic_DNA"/>
</dbReference>
<sequence>MENLMWANAIAAYLHYLSLGLIFAALSTELFTLKQDLTNRDGWRILIADTIYGIAGITVLVTGILRYLYFEKGADYYSHQPVFWMKISVFIAVGLLSLYPTVSFLMWIKNLRAEKPPEVSPEKVKTLKTIIHVELVGFSLIPLLASMMARGITLGL</sequence>
<keyword evidence="3" id="KW-1185">Reference proteome</keyword>
<feature type="transmembrane region" description="Helical" evidence="1">
    <location>
        <begin position="45"/>
        <end position="69"/>
    </location>
</feature>
<feature type="transmembrane region" description="Helical" evidence="1">
    <location>
        <begin position="129"/>
        <end position="149"/>
    </location>
</feature>
<reference evidence="2 3" key="1">
    <citation type="submission" date="2023-12" db="EMBL/GenBank/DDBJ databases">
        <title>Baltic Sea Cyanobacteria.</title>
        <authorList>
            <person name="Delbaje E."/>
            <person name="Fewer D.P."/>
            <person name="Shishido T.K."/>
        </authorList>
    </citation>
    <scope>NUCLEOTIDE SEQUENCE [LARGE SCALE GENOMIC DNA]</scope>
    <source>
        <strain evidence="2 3">UHCC 0370</strain>
    </source>
</reference>
<feature type="transmembrane region" description="Helical" evidence="1">
    <location>
        <begin position="89"/>
        <end position="108"/>
    </location>
</feature>
<evidence type="ECO:0000313" key="2">
    <source>
        <dbReference type="EMBL" id="MEA5478011.1"/>
    </source>
</evidence>